<evidence type="ECO:0000256" key="3">
    <source>
        <dbReference type="ARBA" id="ARBA00022679"/>
    </source>
</evidence>
<dbReference type="Pfam" id="PF08543">
    <property type="entry name" value="Phos_pyr_kin"/>
    <property type="match status" value="1"/>
</dbReference>
<dbReference type="OrthoDB" id="9810880at2"/>
<evidence type="ECO:0000313" key="15">
    <source>
        <dbReference type="EMBL" id="RAK20526.1"/>
    </source>
</evidence>
<dbReference type="EC" id="2.7.1.35" evidence="2"/>
<evidence type="ECO:0000256" key="13">
    <source>
        <dbReference type="ARBA" id="ARBA00049293"/>
    </source>
</evidence>
<evidence type="ECO:0000313" key="16">
    <source>
        <dbReference type="Proteomes" id="UP000248555"/>
    </source>
</evidence>
<sequence>MTMYKALTIAGSDSSGGAGIQADLKTFQERGVYGMTALTTIVAMDPHNNWFHQVFPIDLKTIEAQLETIIVGVGIHAMKTGMLPTTDIIELAARTIEKHQLTNVVVDPVMVCKGADEALHPENTVCYREVLVPKATVVTPNLFEAAQLSGQAPIKTIEEMKEAAAKIHELGAKYVLVKGGNKIPHEKAVDVLYDGKTFEILESDRIDTTHTHGAGCTYSAAITAELAKGKSVKEAIVTAKAFITEAIRYSFPLNQYVGPTNHAAYRLYKENKELLTNN</sequence>
<accession>A0A327YJY5</accession>
<organism evidence="15 16">
    <name type="scientific">Paranoxybacillus vitaminiphilus</name>
    <dbReference type="NCBI Taxonomy" id="581036"/>
    <lineage>
        <taxon>Bacteria</taxon>
        <taxon>Bacillati</taxon>
        <taxon>Bacillota</taxon>
        <taxon>Bacilli</taxon>
        <taxon>Bacillales</taxon>
        <taxon>Anoxybacillaceae</taxon>
        <taxon>Paranoxybacillus</taxon>
    </lineage>
</organism>
<proteinExistence type="inferred from homology"/>
<evidence type="ECO:0000256" key="10">
    <source>
        <dbReference type="ARBA" id="ARBA00042348"/>
    </source>
</evidence>
<evidence type="ECO:0000256" key="1">
    <source>
        <dbReference type="ARBA" id="ARBA00009879"/>
    </source>
</evidence>
<name>A0A327YJY5_9BACL</name>
<dbReference type="GO" id="GO:0008972">
    <property type="term" value="F:phosphomethylpyrimidine kinase activity"/>
    <property type="evidence" value="ECO:0007669"/>
    <property type="project" value="InterPro"/>
</dbReference>
<dbReference type="GO" id="GO:0008478">
    <property type="term" value="F:pyridoxal kinase activity"/>
    <property type="evidence" value="ECO:0007669"/>
    <property type="project" value="UniProtKB-EC"/>
</dbReference>
<dbReference type="NCBIfam" id="NF009259">
    <property type="entry name" value="PRK12616.1"/>
    <property type="match status" value="1"/>
</dbReference>
<evidence type="ECO:0000256" key="9">
    <source>
        <dbReference type="ARBA" id="ARBA00042307"/>
    </source>
</evidence>
<keyword evidence="5" id="KW-0547">Nucleotide-binding</keyword>
<dbReference type="PANTHER" id="PTHR20858:SF19">
    <property type="entry name" value="PYRIDOXINE KINASE"/>
    <property type="match status" value="1"/>
</dbReference>
<evidence type="ECO:0000256" key="8">
    <source>
        <dbReference type="ARBA" id="ARBA00022842"/>
    </source>
</evidence>
<dbReference type="Gene3D" id="3.40.1190.20">
    <property type="match status" value="1"/>
</dbReference>
<feature type="domain" description="Pyridoxamine kinase/Phosphomethylpyrimidine kinase" evidence="14">
    <location>
        <begin position="13"/>
        <end position="261"/>
    </location>
</feature>
<keyword evidence="3" id="KW-0808">Transferase</keyword>
<dbReference type="GO" id="GO:0005829">
    <property type="term" value="C:cytosol"/>
    <property type="evidence" value="ECO:0007669"/>
    <property type="project" value="TreeGrafter"/>
</dbReference>
<dbReference type="Proteomes" id="UP000248555">
    <property type="component" value="Unassembled WGS sequence"/>
</dbReference>
<keyword evidence="7" id="KW-0067">ATP-binding</keyword>
<evidence type="ECO:0000256" key="11">
    <source>
        <dbReference type="ARBA" id="ARBA00042396"/>
    </source>
</evidence>
<dbReference type="InterPro" id="IPR004399">
    <property type="entry name" value="HMP/HMP-P_kinase_dom"/>
</dbReference>
<keyword evidence="8" id="KW-0460">Magnesium</keyword>
<dbReference type="GO" id="GO:0005524">
    <property type="term" value="F:ATP binding"/>
    <property type="evidence" value="ECO:0007669"/>
    <property type="project" value="UniProtKB-KW"/>
</dbReference>
<keyword evidence="6 15" id="KW-0418">Kinase</keyword>
<dbReference type="AlphaFoldDB" id="A0A327YJY5"/>
<dbReference type="RefSeq" id="WP_111644818.1">
    <property type="nucleotide sequence ID" value="NZ_QLMH01000004.1"/>
</dbReference>
<dbReference type="GO" id="GO:0008902">
    <property type="term" value="F:hydroxymethylpyrimidine kinase activity"/>
    <property type="evidence" value="ECO:0007669"/>
    <property type="project" value="TreeGrafter"/>
</dbReference>
<dbReference type="CDD" id="cd01169">
    <property type="entry name" value="HMPP_kinase"/>
    <property type="match status" value="1"/>
</dbReference>
<dbReference type="GO" id="GO:0009228">
    <property type="term" value="P:thiamine biosynthetic process"/>
    <property type="evidence" value="ECO:0007669"/>
    <property type="project" value="InterPro"/>
</dbReference>
<comment type="catalytic activity">
    <reaction evidence="13">
        <text>pyridoxal + ATP = pyridoxal 5'-phosphate + ADP + H(+)</text>
        <dbReference type="Rhea" id="RHEA:10224"/>
        <dbReference type="ChEBI" id="CHEBI:15378"/>
        <dbReference type="ChEBI" id="CHEBI:17310"/>
        <dbReference type="ChEBI" id="CHEBI:30616"/>
        <dbReference type="ChEBI" id="CHEBI:456216"/>
        <dbReference type="ChEBI" id="CHEBI:597326"/>
        <dbReference type="EC" id="2.7.1.35"/>
    </reaction>
</comment>
<dbReference type="PANTHER" id="PTHR20858">
    <property type="entry name" value="PHOSPHOMETHYLPYRIMIDINE KINASE"/>
    <property type="match status" value="1"/>
</dbReference>
<keyword evidence="16" id="KW-1185">Reference proteome</keyword>
<evidence type="ECO:0000256" key="12">
    <source>
        <dbReference type="ARBA" id="ARBA00042531"/>
    </source>
</evidence>
<dbReference type="NCBIfam" id="TIGR00097">
    <property type="entry name" value="HMP-P_kinase"/>
    <property type="match status" value="1"/>
</dbReference>
<reference evidence="15 16" key="1">
    <citation type="submission" date="2018-06" db="EMBL/GenBank/DDBJ databases">
        <title>Genomic Encyclopedia of Type Strains, Phase III (KMG-III): the genomes of soil and plant-associated and newly described type strains.</title>
        <authorList>
            <person name="Whitman W."/>
        </authorList>
    </citation>
    <scope>NUCLEOTIDE SEQUENCE [LARGE SCALE GENOMIC DNA]</scope>
    <source>
        <strain evidence="15 16">CGMCC 1.8979</strain>
    </source>
</reference>
<evidence type="ECO:0000256" key="7">
    <source>
        <dbReference type="ARBA" id="ARBA00022840"/>
    </source>
</evidence>
<evidence type="ECO:0000256" key="5">
    <source>
        <dbReference type="ARBA" id="ARBA00022741"/>
    </source>
</evidence>
<evidence type="ECO:0000256" key="6">
    <source>
        <dbReference type="ARBA" id="ARBA00022777"/>
    </source>
</evidence>
<keyword evidence="4" id="KW-0479">Metal-binding</keyword>
<dbReference type="EMBL" id="QLMH01000004">
    <property type="protein sequence ID" value="RAK20526.1"/>
    <property type="molecule type" value="Genomic_DNA"/>
</dbReference>
<dbReference type="FunFam" id="3.40.1190.20:FF:000003">
    <property type="entry name" value="Phosphomethylpyrimidine kinase ThiD"/>
    <property type="match status" value="1"/>
</dbReference>
<dbReference type="InterPro" id="IPR029056">
    <property type="entry name" value="Ribokinase-like"/>
</dbReference>
<dbReference type="SUPFAM" id="SSF53613">
    <property type="entry name" value="Ribokinase-like"/>
    <property type="match status" value="1"/>
</dbReference>
<comment type="similarity">
    <text evidence="1">Belongs to the ThiD family.</text>
</comment>
<dbReference type="GO" id="GO:0046872">
    <property type="term" value="F:metal ion binding"/>
    <property type="evidence" value="ECO:0007669"/>
    <property type="project" value="UniProtKB-KW"/>
</dbReference>
<protein>
    <recommendedName>
        <fullName evidence="2">pyridoxal kinase</fullName>
        <ecNumber evidence="2">2.7.1.35</ecNumber>
    </recommendedName>
    <alternativeName>
        <fullName evidence="10">PN/PL/PM kinase</fullName>
    </alternativeName>
    <alternativeName>
        <fullName evidence="11">Pyridoxal kinase</fullName>
    </alternativeName>
    <alternativeName>
        <fullName evidence="9">Pyridoxamine kinase</fullName>
    </alternativeName>
    <alternativeName>
        <fullName evidence="12">Vitamin B6 kinase</fullName>
    </alternativeName>
</protein>
<evidence type="ECO:0000256" key="4">
    <source>
        <dbReference type="ARBA" id="ARBA00022723"/>
    </source>
</evidence>
<evidence type="ECO:0000259" key="14">
    <source>
        <dbReference type="Pfam" id="PF08543"/>
    </source>
</evidence>
<dbReference type="InterPro" id="IPR013749">
    <property type="entry name" value="PM/HMP-P_kinase-1"/>
</dbReference>
<comment type="caution">
    <text evidence="15">The sequence shown here is derived from an EMBL/GenBank/DDBJ whole genome shotgun (WGS) entry which is preliminary data.</text>
</comment>
<gene>
    <name evidence="15" type="ORF">B0I26_104179</name>
</gene>
<evidence type="ECO:0000256" key="2">
    <source>
        <dbReference type="ARBA" id="ARBA00012104"/>
    </source>
</evidence>
<dbReference type="NCBIfam" id="NF009077">
    <property type="entry name" value="PRK12412.1"/>
    <property type="match status" value="1"/>
</dbReference>